<geneLocation type="plasmid" evidence="13">
    <name>unnamed4</name>
</geneLocation>
<dbReference type="SUPFAM" id="SSF52317">
    <property type="entry name" value="Class I glutamine amidotransferase-like"/>
    <property type="match status" value="1"/>
</dbReference>
<evidence type="ECO:0000259" key="11">
    <source>
        <dbReference type="Pfam" id="PF02449"/>
    </source>
</evidence>
<proteinExistence type="inferred from homology"/>
<evidence type="ECO:0000256" key="2">
    <source>
        <dbReference type="ARBA" id="ARBA00005940"/>
    </source>
</evidence>
<dbReference type="Pfam" id="PF08532">
    <property type="entry name" value="Glyco_hydro_42M"/>
    <property type="match status" value="1"/>
</dbReference>
<evidence type="ECO:0000256" key="7">
    <source>
        <dbReference type="ARBA" id="ARBA00023295"/>
    </source>
</evidence>
<dbReference type="InterPro" id="IPR003476">
    <property type="entry name" value="Glyco_hydro_42"/>
</dbReference>
<evidence type="ECO:0000256" key="4">
    <source>
        <dbReference type="ARBA" id="ARBA00022723"/>
    </source>
</evidence>
<evidence type="ECO:0000256" key="3">
    <source>
        <dbReference type="ARBA" id="ARBA00012756"/>
    </source>
</evidence>
<evidence type="ECO:0000256" key="5">
    <source>
        <dbReference type="ARBA" id="ARBA00022801"/>
    </source>
</evidence>
<gene>
    <name evidence="13" type="ORF">BB934_43345</name>
</gene>
<keyword evidence="4" id="KW-0479">Metal-binding</keyword>
<dbReference type="Gene3D" id="3.40.50.880">
    <property type="match status" value="1"/>
</dbReference>
<dbReference type="InterPro" id="IPR029062">
    <property type="entry name" value="Class_I_gatase-like"/>
</dbReference>
<dbReference type="PANTHER" id="PTHR36447:SF2">
    <property type="entry name" value="BETA-GALACTOSIDASE YESZ"/>
    <property type="match status" value="1"/>
</dbReference>
<dbReference type="KEGG" id="moc:BB934_43345"/>
<dbReference type="InterPro" id="IPR017853">
    <property type="entry name" value="GH"/>
</dbReference>
<comment type="catalytic activity">
    <reaction evidence="1 8">
        <text>Hydrolysis of terminal non-reducing beta-D-galactose residues in beta-D-galactosides.</text>
        <dbReference type="EC" id="3.2.1.23"/>
    </reaction>
</comment>
<evidence type="ECO:0000256" key="9">
    <source>
        <dbReference type="PIRSR" id="PIRSR001084-1"/>
    </source>
</evidence>
<evidence type="ECO:0000256" key="10">
    <source>
        <dbReference type="PIRSR" id="PIRSR001084-2"/>
    </source>
</evidence>
<feature type="binding site" evidence="10">
    <location>
        <position position="140"/>
    </location>
    <ligand>
        <name>substrate</name>
    </ligand>
</feature>
<dbReference type="PANTHER" id="PTHR36447">
    <property type="entry name" value="BETA-GALACTOSIDASE GANA"/>
    <property type="match status" value="1"/>
</dbReference>
<dbReference type="GO" id="GO:0005975">
    <property type="term" value="P:carbohydrate metabolic process"/>
    <property type="evidence" value="ECO:0007669"/>
    <property type="project" value="InterPro"/>
</dbReference>
<dbReference type="EC" id="3.2.1.23" evidence="3 8"/>
<dbReference type="InterPro" id="IPR013738">
    <property type="entry name" value="Beta_galactosidase_Trimer"/>
</dbReference>
<feature type="binding site" evidence="10">
    <location>
        <position position="319"/>
    </location>
    <ligand>
        <name>substrate</name>
    </ligand>
</feature>
<dbReference type="InterPro" id="IPR013529">
    <property type="entry name" value="Glyco_hydro_42_N"/>
</dbReference>
<feature type="domain" description="Beta-galactosidase trimerisation" evidence="12">
    <location>
        <begin position="398"/>
        <end position="585"/>
    </location>
</feature>
<keyword evidence="7 8" id="KW-0326">Glycosidase</keyword>
<dbReference type="EMBL" id="CP016620">
    <property type="protein sequence ID" value="ANY85360.1"/>
    <property type="molecule type" value="Genomic_DNA"/>
</dbReference>
<evidence type="ECO:0000256" key="1">
    <source>
        <dbReference type="ARBA" id="ARBA00001412"/>
    </source>
</evidence>
<dbReference type="InterPro" id="IPR013780">
    <property type="entry name" value="Glyco_hydro_b"/>
</dbReference>
<keyword evidence="5 8" id="KW-0378">Hydrolase</keyword>
<dbReference type="RefSeq" id="WP_099516137.1">
    <property type="nucleotide sequence ID" value="NZ_CP016620.1"/>
</dbReference>
<dbReference type="GO" id="GO:0009341">
    <property type="term" value="C:beta-galactosidase complex"/>
    <property type="evidence" value="ECO:0007669"/>
    <property type="project" value="InterPro"/>
</dbReference>
<keyword evidence="6" id="KW-0862">Zinc</keyword>
<accession>A0A1B2EZE6</accession>
<protein>
    <recommendedName>
        <fullName evidence="3 8">Beta-galactosidase</fullName>
        <shortName evidence="8">Beta-gal</shortName>
        <ecNumber evidence="3 8">3.2.1.23</ecNumber>
    </recommendedName>
</protein>
<reference evidence="13" key="1">
    <citation type="submission" date="2016-07" db="EMBL/GenBank/DDBJ databases">
        <title>Microvirga ossetica sp. nov. a new species of rhizobia isolated from root nodules of the legume species Vicia alpestris Steven originated from North Ossetia region in the Caucasus.</title>
        <authorList>
            <person name="Safronova V.I."/>
            <person name="Kuznetsova I.G."/>
            <person name="Sazanova A.L."/>
            <person name="Belimov A."/>
            <person name="Andronov E."/>
            <person name="Osledkin Y.S."/>
            <person name="Onishchuk O.P."/>
            <person name="Kurchak O.N."/>
            <person name="Shaposhnikov A.I."/>
            <person name="Willems A."/>
            <person name="Tikhonovich I.A."/>
        </authorList>
    </citation>
    <scope>NUCLEOTIDE SEQUENCE [LARGE SCALE GENOMIC DNA]</scope>
    <source>
        <strain evidence="13">V5/3M</strain>
        <plasmid evidence="13">unnamed4</plasmid>
    </source>
</reference>
<evidence type="ECO:0000256" key="6">
    <source>
        <dbReference type="ARBA" id="ARBA00022833"/>
    </source>
</evidence>
<feature type="binding site" evidence="10">
    <location>
        <position position="102"/>
    </location>
    <ligand>
        <name>substrate</name>
    </ligand>
</feature>
<dbReference type="SUPFAM" id="SSF51445">
    <property type="entry name" value="(Trans)glycosidases"/>
    <property type="match status" value="1"/>
</dbReference>
<dbReference type="PIRSF" id="PIRSF001084">
    <property type="entry name" value="B-galactosidase"/>
    <property type="match status" value="1"/>
</dbReference>
<dbReference type="CDD" id="cd03143">
    <property type="entry name" value="A4_beta-galactosidase_middle_domain"/>
    <property type="match status" value="1"/>
</dbReference>
<dbReference type="Gene3D" id="2.60.40.1180">
    <property type="entry name" value="Golgi alpha-mannosidase II"/>
    <property type="match status" value="1"/>
</dbReference>
<keyword evidence="13" id="KW-0614">Plasmid</keyword>
<feature type="active site" description="Proton donor" evidence="9">
    <location>
        <position position="141"/>
    </location>
</feature>
<dbReference type="AlphaFoldDB" id="A0A1B2EZE6"/>
<feature type="domain" description="Glycoside hydrolase family 42 N-terminal" evidence="11">
    <location>
        <begin position="5"/>
        <end position="388"/>
    </location>
</feature>
<evidence type="ECO:0000313" key="13">
    <source>
        <dbReference type="EMBL" id="ANY85360.1"/>
    </source>
</evidence>
<organism evidence="13">
    <name type="scientific">Microvirga ossetica</name>
    <dbReference type="NCBI Taxonomy" id="1882682"/>
    <lineage>
        <taxon>Bacteria</taxon>
        <taxon>Pseudomonadati</taxon>
        <taxon>Pseudomonadota</taxon>
        <taxon>Alphaproteobacteria</taxon>
        <taxon>Hyphomicrobiales</taxon>
        <taxon>Methylobacteriaceae</taxon>
        <taxon>Microvirga</taxon>
    </lineage>
</organism>
<sequence length="639" mass="72523">MLGVCYYPEHWPEDLWREDARRMAELGITYVRIGEFSWSLIEPEEGRFDWAWLDRAVEVLGSHGLKIVMGTPTATPPKWLIDRNPNILPVDASGQVRGFGSRRHYSFSSKTYWAESRRIVEAFARHYGRNEAVAGWQTDNEYGCHNTVLSWGAEDLAAFHSWLRRRYQTPDALNDAWGNVFWSQEVRSFDEIALPNLAVTETNPAARLDFRRFASEQVADYDRMQVEILRKHSPGRFITHNFMGFFREFDHWAFDHLDLASWDSYPLGFVEQFPFSEAERERWALTSHPDIAAFHHDLYRGVGRGRFWVMEQQPGPVNWASWNPVPHPGMVRLWTWEAFAHGAEVVSYFRWRQAPFAQEQMHAGLNRPDRTLSPGGKEATQVARELESRGPLPDTQQAPVALVFDYEAAWITDIQPQGRDFSYGELAFRWYEGLRRLGLDIDIVPPGQPLQGYRAVVVPSLPHISEAALAAFQATEAPILFGPRSGSKTRHFAIPPELPPGPLQALLPLKVIQVASLRPGLSAAVRGKVQGSAERWREWVETALEPVARFSDGSPSLVEYGNRFYLAAWPAADLLRSTCQLVLGERAGLALSDLPEHIRLRRRGDVLFAFNYGPEAWSDAAGRIADGATVAPYDWVSSG</sequence>
<feature type="active site" description="Nucleophile" evidence="9">
    <location>
        <position position="311"/>
    </location>
</feature>
<dbReference type="Gene3D" id="3.20.20.80">
    <property type="entry name" value="Glycosidases"/>
    <property type="match status" value="1"/>
</dbReference>
<comment type="similarity">
    <text evidence="2 8">Belongs to the glycosyl hydrolase 42 family.</text>
</comment>
<dbReference type="Pfam" id="PF02449">
    <property type="entry name" value="Glyco_hydro_42"/>
    <property type="match status" value="1"/>
</dbReference>
<dbReference type="OrthoDB" id="9800974at2"/>
<name>A0A1B2EZE6_9HYPH</name>
<evidence type="ECO:0000259" key="12">
    <source>
        <dbReference type="Pfam" id="PF08532"/>
    </source>
</evidence>
<dbReference type="GO" id="GO:0046872">
    <property type="term" value="F:metal ion binding"/>
    <property type="evidence" value="ECO:0007669"/>
    <property type="project" value="UniProtKB-KW"/>
</dbReference>
<evidence type="ECO:0000256" key="8">
    <source>
        <dbReference type="PIRNR" id="PIRNR001084"/>
    </source>
</evidence>
<dbReference type="GO" id="GO:0004565">
    <property type="term" value="F:beta-galactosidase activity"/>
    <property type="evidence" value="ECO:0007669"/>
    <property type="project" value="UniProtKB-EC"/>
</dbReference>